<dbReference type="RefSeq" id="WP_275473014.1">
    <property type="nucleotide sequence ID" value="NZ_CP162940.1"/>
</dbReference>
<dbReference type="EMBL" id="JBDXSU010000023">
    <property type="protein sequence ID" value="MFB5192499.1"/>
    <property type="molecule type" value="Genomic_DNA"/>
</dbReference>
<sequence length="48" mass="5700">MAKQELSSKTQQQLLREAVERKMLEKSRRAEKVEPSPGHRKWMEYAAK</sequence>
<keyword evidence="3" id="KW-1185">Reference proteome</keyword>
<comment type="caution">
    <text evidence="2">The sequence shown here is derived from an EMBL/GenBank/DDBJ whole genome shotgun (WGS) entry which is preliminary data.</text>
</comment>
<reference evidence="2 3" key="1">
    <citation type="journal article" date="2024" name="Int. J. Mol. Sci.">
        <title>Exploration of Alicyclobacillus spp. Genome in Search of Antibiotic Resistance.</title>
        <authorList>
            <person name="Bucka-Kolendo J."/>
            <person name="Kiousi D.E."/>
            <person name="Dekowska A."/>
            <person name="Mikolajczuk-Szczyrba A."/>
            <person name="Karadedos D.M."/>
            <person name="Michael P."/>
            <person name="Galanis A."/>
            <person name="Sokolowska B."/>
        </authorList>
    </citation>
    <scope>NUCLEOTIDE SEQUENCE [LARGE SCALE GENOMIC DNA]</scope>
    <source>
        <strain evidence="2 3">KKP 3000</strain>
    </source>
</reference>
<protein>
    <submittedName>
        <fullName evidence="2">Uncharacterized protein</fullName>
    </submittedName>
</protein>
<gene>
    <name evidence="2" type="ORF">KKP3000_001703</name>
</gene>
<feature type="compositionally biased region" description="Basic and acidic residues" evidence="1">
    <location>
        <begin position="23"/>
        <end position="34"/>
    </location>
</feature>
<evidence type="ECO:0000256" key="1">
    <source>
        <dbReference type="SAM" id="MobiDB-lite"/>
    </source>
</evidence>
<name>A0ABV5AJQ0_9BACL</name>
<accession>A0ABV5AJQ0</accession>
<dbReference type="Proteomes" id="UP001579974">
    <property type="component" value="Unassembled WGS sequence"/>
</dbReference>
<proteinExistence type="predicted"/>
<feature type="region of interest" description="Disordered" evidence="1">
    <location>
        <begin position="23"/>
        <end position="48"/>
    </location>
</feature>
<evidence type="ECO:0000313" key="3">
    <source>
        <dbReference type="Proteomes" id="UP001579974"/>
    </source>
</evidence>
<evidence type="ECO:0000313" key="2">
    <source>
        <dbReference type="EMBL" id="MFB5192499.1"/>
    </source>
</evidence>
<organism evidence="2 3">
    <name type="scientific">Alicyclobacillus fastidiosus</name>
    <dbReference type="NCBI Taxonomy" id="392011"/>
    <lineage>
        <taxon>Bacteria</taxon>
        <taxon>Bacillati</taxon>
        <taxon>Bacillota</taxon>
        <taxon>Bacilli</taxon>
        <taxon>Bacillales</taxon>
        <taxon>Alicyclobacillaceae</taxon>
        <taxon>Alicyclobacillus</taxon>
    </lineage>
</organism>